<reference evidence="1" key="2">
    <citation type="journal article" date="2015" name="Data Brief">
        <title>Shoot transcriptome of the giant reed, Arundo donax.</title>
        <authorList>
            <person name="Barrero R.A."/>
            <person name="Guerrero F.D."/>
            <person name="Moolhuijzen P."/>
            <person name="Goolsby J.A."/>
            <person name="Tidwell J."/>
            <person name="Bellgard S.E."/>
            <person name="Bellgard M.I."/>
        </authorList>
    </citation>
    <scope>NUCLEOTIDE SEQUENCE</scope>
    <source>
        <tissue evidence="1">Shoot tissue taken approximately 20 cm above the soil surface</tissue>
    </source>
</reference>
<dbReference type="AlphaFoldDB" id="A0A0A9CCE7"/>
<dbReference type="EMBL" id="GBRH01224624">
    <property type="protein sequence ID" value="JAD73271.1"/>
    <property type="molecule type" value="Transcribed_RNA"/>
</dbReference>
<sequence>MRQPYWIWPGLRRAWRD</sequence>
<name>A0A0A9CCE7_ARUDO</name>
<evidence type="ECO:0000313" key="1">
    <source>
        <dbReference type="EMBL" id="JAD73271.1"/>
    </source>
</evidence>
<accession>A0A0A9CCE7</accession>
<protein>
    <submittedName>
        <fullName evidence="1">Uncharacterized protein</fullName>
    </submittedName>
</protein>
<organism evidence="1">
    <name type="scientific">Arundo donax</name>
    <name type="common">Giant reed</name>
    <name type="synonym">Donax arundinaceus</name>
    <dbReference type="NCBI Taxonomy" id="35708"/>
    <lineage>
        <taxon>Eukaryota</taxon>
        <taxon>Viridiplantae</taxon>
        <taxon>Streptophyta</taxon>
        <taxon>Embryophyta</taxon>
        <taxon>Tracheophyta</taxon>
        <taxon>Spermatophyta</taxon>
        <taxon>Magnoliopsida</taxon>
        <taxon>Liliopsida</taxon>
        <taxon>Poales</taxon>
        <taxon>Poaceae</taxon>
        <taxon>PACMAD clade</taxon>
        <taxon>Arundinoideae</taxon>
        <taxon>Arundineae</taxon>
        <taxon>Arundo</taxon>
    </lineage>
</organism>
<proteinExistence type="predicted"/>
<reference evidence="1" key="1">
    <citation type="submission" date="2014-09" db="EMBL/GenBank/DDBJ databases">
        <authorList>
            <person name="Magalhaes I.L.F."/>
            <person name="Oliveira U."/>
            <person name="Santos F.R."/>
            <person name="Vidigal T.H.D.A."/>
            <person name="Brescovit A.D."/>
            <person name="Santos A.J."/>
        </authorList>
    </citation>
    <scope>NUCLEOTIDE SEQUENCE</scope>
    <source>
        <tissue evidence="1">Shoot tissue taken approximately 20 cm above the soil surface</tissue>
    </source>
</reference>